<keyword evidence="3" id="KW-1185">Reference proteome</keyword>
<dbReference type="EMBL" id="CP110431">
    <property type="protein sequence ID" value="WAQ89609.1"/>
    <property type="molecule type" value="Genomic_DNA"/>
</dbReference>
<evidence type="ECO:0000313" key="2">
    <source>
        <dbReference type="EMBL" id="WAQ89609.1"/>
    </source>
</evidence>
<evidence type="ECO:0000256" key="1">
    <source>
        <dbReference type="SAM" id="MobiDB-lite"/>
    </source>
</evidence>
<name>A0ABY7CWD6_9BASI</name>
<dbReference type="Proteomes" id="UP001164743">
    <property type="component" value="Chromosome 11A"/>
</dbReference>
<feature type="region of interest" description="Disordered" evidence="1">
    <location>
        <begin position="1"/>
        <end position="142"/>
    </location>
</feature>
<dbReference type="RefSeq" id="XP_053025164.1">
    <property type="nucleotide sequence ID" value="XM_053161192.1"/>
</dbReference>
<reference evidence="2" key="1">
    <citation type="submission" date="2022-10" db="EMBL/GenBank/DDBJ databases">
        <title>Puccinia triticina Genome sequencing and assembly.</title>
        <authorList>
            <person name="Li C."/>
        </authorList>
    </citation>
    <scope>NUCLEOTIDE SEQUENCE</scope>
    <source>
        <strain evidence="2">Pt15</strain>
    </source>
</reference>
<feature type="compositionally biased region" description="Low complexity" evidence="1">
    <location>
        <begin position="92"/>
        <end position="103"/>
    </location>
</feature>
<feature type="compositionally biased region" description="Polar residues" evidence="1">
    <location>
        <begin position="43"/>
        <end position="53"/>
    </location>
</feature>
<accession>A0ABY7CWD6</accession>
<dbReference type="GeneID" id="77802087"/>
<protein>
    <submittedName>
        <fullName evidence="2">Uncharacterized protein</fullName>
    </submittedName>
</protein>
<organism evidence="2 3">
    <name type="scientific">Puccinia triticina</name>
    <dbReference type="NCBI Taxonomy" id="208348"/>
    <lineage>
        <taxon>Eukaryota</taxon>
        <taxon>Fungi</taxon>
        <taxon>Dikarya</taxon>
        <taxon>Basidiomycota</taxon>
        <taxon>Pucciniomycotina</taxon>
        <taxon>Pucciniomycetes</taxon>
        <taxon>Pucciniales</taxon>
        <taxon>Pucciniaceae</taxon>
        <taxon>Puccinia</taxon>
    </lineage>
</organism>
<gene>
    <name evidence="2" type="ORF">PtA15_11A299</name>
</gene>
<sequence length="203" mass="21212">MDDHPTPTTLGHAAQTPDEKRAPADGRLSPGTATGLKPLLLNGSFSPLLSSTPELAAASFDPPRNPASRPGSSSPSLGGTPGPGRRFHGRQSSRASSRRSSSLDSDDSLAGHAPPARSFSADDAAPIRPKRSSISYSKVPHPADFRAPQPLFADPQDCGLHLHHPADNAAFDTVIDRLISDLVSCAHALGIQDELIGTDLLQP</sequence>
<evidence type="ECO:0000313" key="3">
    <source>
        <dbReference type="Proteomes" id="UP001164743"/>
    </source>
</evidence>
<feature type="compositionally biased region" description="Low complexity" evidence="1">
    <location>
        <begin position="66"/>
        <end position="78"/>
    </location>
</feature>
<proteinExistence type="predicted"/>